<evidence type="ECO:0000256" key="1">
    <source>
        <dbReference type="SAM" id="MobiDB-lite"/>
    </source>
</evidence>
<name>A0ABT7T969_9MICO</name>
<protein>
    <submittedName>
        <fullName evidence="2">Uncharacterized protein</fullName>
    </submittedName>
</protein>
<accession>A0ABT7T969</accession>
<dbReference type="Proteomes" id="UP001237823">
    <property type="component" value="Unassembled WGS sequence"/>
</dbReference>
<feature type="compositionally biased region" description="Low complexity" evidence="1">
    <location>
        <begin position="19"/>
        <end position="30"/>
    </location>
</feature>
<dbReference type="RefSeq" id="WP_289459390.1">
    <property type="nucleotide sequence ID" value="NZ_JAUCML010000009.1"/>
</dbReference>
<dbReference type="EMBL" id="JAUCML010000009">
    <property type="protein sequence ID" value="MDM7886086.1"/>
    <property type="molecule type" value="Genomic_DNA"/>
</dbReference>
<comment type="caution">
    <text evidence="2">The sequence shown here is derived from an EMBL/GenBank/DDBJ whole genome shotgun (WGS) entry which is preliminary data.</text>
</comment>
<evidence type="ECO:0000313" key="2">
    <source>
        <dbReference type="EMBL" id="MDM7886086.1"/>
    </source>
</evidence>
<organism evidence="2 3">
    <name type="scientific">Curtobacterium citri</name>
    <dbReference type="NCBI Taxonomy" id="3055139"/>
    <lineage>
        <taxon>Bacteria</taxon>
        <taxon>Bacillati</taxon>
        <taxon>Actinomycetota</taxon>
        <taxon>Actinomycetes</taxon>
        <taxon>Micrococcales</taxon>
        <taxon>Microbacteriaceae</taxon>
        <taxon>Curtobacterium</taxon>
    </lineage>
</organism>
<sequence>MSTTPLFDAVARRADLGDDAGAPAPGSRDGTGTPAAVAGHPVAVDQLALVEAVAGALTRAVVDAVAAEVERIAREGFVRA</sequence>
<evidence type="ECO:0000313" key="3">
    <source>
        <dbReference type="Proteomes" id="UP001237823"/>
    </source>
</evidence>
<keyword evidence="3" id="KW-1185">Reference proteome</keyword>
<feature type="region of interest" description="Disordered" evidence="1">
    <location>
        <begin position="14"/>
        <end position="37"/>
    </location>
</feature>
<proteinExistence type="predicted"/>
<reference evidence="2 3" key="1">
    <citation type="submission" date="2023-06" db="EMBL/GenBank/DDBJ databases">
        <authorList>
            <person name="Feng G."/>
            <person name="Li J."/>
            <person name="Zhu H."/>
        </authorList>
    </citation>
    <scope>NUCLEOTIDE SEQUENCE [LARGE SCALE GENOMIC DNA]</scope>
    <source>
        <strain evidence="2 3">RHCKG23</strain>
    </source>
</reference>
<gene>
    <name evidence="2" type="ORF">QUG92_13315</name>
</gene>